<sequence length="249" mass="27920">MYNAAGQLNKDQLVQRFAPLVRRIACHLMARLPASVHIDDLVQNGMLGLLDALGRFEAGVGAQFEAYAAQRVRGAMLDGLRENDWLPRSLRRNCRRIEAAIAQLEQASGRVPTESELADSLGMTLADYQEMLQEVRGHQLVYIEDVVAERGEDYLEGHLADDSADPAQLVADADLRRRLVQAIGSLPEREQLMMALYYEQDLNLREIGEVMGVSESRVCQLHSQAVLRLRSRLFGDGTRNARARLERHG</sequence>
<dbReference type="InterPro" id="IPR012845">
    <property type="entry name" value="RNA_pol_sigma_FliA_WhiG"/>
</dbReference>
<dbReference type="Proteomes" id="UP000020218">
    <property type="component" value="Unassembled WGS sequence"/>
</dbReference>
<gene>
    <name evidence="6 9" type="primary">fliA</name>
    <name evidence="9" type="ORF">AW08_01374</name>
</gene>
<evidence type="ECO:0000259" key="8">
    <source>
        <dbReference type="PROSITE" id="PS00716"/>
    </source>
</evidence>
<dbReference type="PANTHER" id="PTHR30385:SF7">
    <property type="entry name" value="RNA POLYMERASE SIGMA FACTOR FLIA"/>
    <property type="match status" value="1"/>
</dbReference>
<accession>A0A011MZZ1</accession>
<dbReference type="STRING" id="1454001.AW08_01374"/>
<keyword evidence="4 6" id="KW-0238">DNA-binding</keyword>
<name>A0A011MZZ1_9PROT</name>
<dbReference type="InterPro" id="IPR013325">
    <property type="entry name" value="RNA_pol_sigma_r2"/>
</dbReference>
<dbReference type="InterPro" id="IPR000943">
    <property type="entry name" value="RNA_pol_sigma70"/>
</dbReference>
<dbReference type="SUPFAM" id="SSF88946">
    <property type="entry name" value="Sigma2 domain of RNA polymerase sigma factors"/>
    <property type="match status" value="1"/>
</dbReference>
<dbReference type="PATRIC" id="fig|1454001.3.peg.1424"/>
<dbReference type="Pfam" id="PF04539">
    <property type="entry name" value="Sigma70_r3"/>
    <property type="match status" value="1"/>
</dbReference>
<feature type="short sequence motif" description="Interaction with polymerase core subunit RpoC" evidence="6">
    <location>
        <begin position="40"/>
        <end position="43"/>
    </location>
</feature>
<evidence type="ECO:0000313" key="9">
    <source>
        <dbReference type="EMBL" id="EXI68156.1"/>
    </source>
</evidence>
<dbReference type="GO" id="GO:0016987">
    <property type="term" value="F:sigma factor activity"/>
    <property type="evidence" value="ECO:0007669"/>
    <property type="project" value="UniProtKB-UniRule"/>
</dbReference>
<evidence type="ECO:0000256" key="6">
    <source>
        <dbReference type="HAMAP-Rule" id="MF_00962"/>
    </source>
</evidence>
<feature type="region of interest" description="Sigma-70 factor domain-3" evidence="6">
    <location>
        <begin position="93"/>
        <end position="163"/>
    </location>
</feature>
<dbReference type="NCBIfam" id="TIGR02479">
    <property type="entry name" value="FliA_WhiG"/>
    <property type="match status" value="1"/>
</dbReference>
<keyword evidence="5 6" id="KW-0804">Transcription</keyword>
<feature type="domain" description="RNA polymerase sigma-70" evidence="7">
    <location>
        <begin position="40"/>
        <end position="53"/>
    </location>
</feature>
<reference evidence="9" key="1">
    <citation type="submission" date="2014-02" db="EMBL/GenBank/DDBJ databases">
        <title>Expanding our view of genomic diversity in Candidatus Accumulibacter clades.</title>
        <authorList>
            <person name="Skennerton C.T."/>
            <person name="Barr J.J."/>
            <person name="Slater F.R."/>
            <person name="Bond P.L."/>
            <person name="Tyson G.W."/>
        </authorList>
    </citation>
    <scope>NUCLEOTIDE SEQUENCE [LARGE SCALE GENOMIC DNA]</scope>
</reference>
<comment type="subcellular location">
    <subcellularLocation>
        <location evidence="6">Cytoplasm</location>
    </subcellularLocation>
</comment>
<dbReference type="AlphaFoldDB" id="A0A011MZZ1"/>
<evidence type="ECO:0000256" key="3">
    <source>
        <dbReference type="ARBA" id="ARBA00023082"/>
    </source>
</evidence>
<evidence type="ECO:0000259" key="7">
    <source>
        <dbReference type="PROSITE" id="PS00715"/>
    </source>
</evidence>
<dbReference type="CDD" id="cd06171">
    <property type="entry name" value="Sigma70_r4"/>
    <property type="match status" value="1"/>
</dbReference>
<dbReference type="PANTHER" id="PTHR30385">
    <property type="entry name" value="SIGMA FACTOR F FLAGELLAR"/>
    <property type="match status" value="1"/>
</dbReference>
<keyword evidence="1 6" id="KW-0963">Cytoplasm</keyword>
<evidence type="ECO:0000256" key="1">
    <source>
        <dbReference type="ARBA" id="ARBA00022490"/>
    </source>
</evidence>
<dbReference type="GO" id="GO:0003899">
    <property type="term" value="F:DNA-directed RNA polymerase activity"/>
    <property type="evidence" value="ECO:0007669"/>
    <property type="project" value="InterPro"/>
</dbReference>
<keyword evidence="10" id="KW-1185">Reference proteome</keyword>
<organism evidence="9 10">
    <name type="scientific">Candidatus Accumulibacter adjunctus</name>
    <dbReference type="NCBI Taxonomy" id="1454001"/>
    <lineage>
        <taxon>Bacteria</taxon>
        <taxon>Pseudomonadati</taxon>
        <taxon>Pseudomonadota</taxon>
        <taxon>Betaproteobacteria</taxon>
        <taxon>Candidatus Accumulibacter</taxon>
    </lineage>
</organism>
<dbReference type="InterPro" id="IPR007627">
    <property type="entry name" value="RNA_pol_sigma70_r2"/>
</dbReference>
<comment type="caution">
    <text evidence="9">The sequence shown here is derived from an EMBL/GenBank/DDBJ whole genome shotgun (WGS) entry which is preliminary data.</text>
</comment>
<dbReference type="SUPFAM" id="SSF88659">
    <property type="entry name" value="Sigma3 and sigma4 domains of RNA polymerase sigma factors"/>
    <property type="match status" value="2"/>
</dbReference>
<dbReference type="InterPro" id="IPR014284">
    <property type="entry name" value="RNA_pol_sigma-70_dom"/>
</dbReference>
<dbReference type="PROSITE" id="PS00715">
    <property type="entry name" value="SIGMA70_1"/>
    <property type="match status" value="1"/>
</dbReference>
<dbReference type="Pfam" id="PF04545">
    <property type="entry name" value="Sigma70_r4"/>
    <property type="match status" value="1"/>
</dbReference>
<dbReference type="GO" id="GO:0003677">
    <property type="term" value="F:DNA binding"/>
    <property type="evidence" value="ECO:0007669"/>
    <property type="project" value="UniProtKB-UniRule"/>
</dbReference>
<dbReference type="EMBL" id="JFAX01000006">
    <property type="protein sequence ID" value="EXI68156.1"/>
    <property type="molecule type" value="Genomic_DNA"/>
</dbReference>
<dbReference type="GO" id="GO:0005737">
    <property type="term" value="C:cytoplasm"/>
    <property type="evidence" value="ECO:0007669"/>
    <property type="project" value="UniProtKB-SubCell"/>
</dbReference>
<dbReference type="HAMAP" id="MF_00962">
    <property type="entry name" value="Sigma70_FliA"/>
    <property type="match status" value="1"/>
</dbReference>
<comment type="similarity">
    <text evidence="6">Belongs to the sigma-70 factor family. FliA subfamily.</text>
</comment>
<dbReference type="Gene3D" id="1.20.140.160">
    <property type="match status" value="1"/>
</dbReference>
<comment type="function">
    <text evidence="6">Sigma factors are initiation factors that promote the attachment of RNA polymerase to specific initiation sites and are then released. This sigma factor controls the expression of flagella-related genes.</text>
</comment>
<dbReference type="Gene3D" id="1.10.1740.10">
    <property type="match status" value="1"/>
</dbReference>
<protein>
    <recommendedName>
        <fullName evidence="6">RNA polymerase sigma factor FliA</fullName>
    </recommendedName>
    <alternativeName>
        <fullName evidence="6">RNA polymerase sigma factor for flagellar operon</fullName>
    </alternativeName>
    <alternativeName>
        <fullName evidence="6">Sigma F</fullName>
    </alternativeName>
    <alternativeName>
        <fullName evidence="6">Sigma-28</fullName>
    </alternativeName>
</protein>
<feature type="domain" description="RNA polymerase sigma-70" evidence="8">
    <location>
        <begin position="203"/>
        <end position="229"/>
    </location>
</feature>
<evidence type="ECO:0000256" key="2">
    <source>
        <dbReference type="ARBA" id="ARBA00023015"/>
    </source>
</evidence>
<feature type="region of interest" description="Sigma-70 factor domain-2" evidence="6">
    <location>
        <begin position="13"/>
        <end position="85"/>
    </location>
</feature>
<evidence type="ECO:0000256" key="4">
    <source>
        <dbReference type="ARBA" id="ARBA00023125"/>
    </source>
</evidence>
<dbReference type="PRINTS" id="PR00046">
    <property type="entry name" value="SIGMA70FCT"/>
</dbReference>
<dbReference type="PIRSF" id="PIRSF000770">
    <property type="entry name" value="RNA_pol_sigma-SigE/K"/>
    <property type="match status" value="1"/>
</dbReference>
<dbReference type="InterPro" id="IPR007630">
    <property type="entry name" value="RNA_pol_sigma70_r4"/>
</dbReference>
<proteinExistence type="inferred from homology"/>
<evidence type="ECO:0000256" key="5">
    <source>
        <dbReference type="ARBA" id="ARBA00023163"/>
    </source>
</evidence>
<dbReference type="InterPro" id="IPR013324">
    <property type="entry name" value="RNA_pol_sigma_r3/r4-like"/>
</dbReference>
<keyword evidence="2 6" id="KW-0805">Transcription regulation</keyword>
<dbReference type="NCBIfam" id="NF005413">
    <property type="entry name" value="PRK06986.1"/>
    <property type="match status" value="1"/>
</dbReference>
<dbReference type="InterPro" id="IPR007624">
    <property type="entry name" value="RNA_pol_sigma70_r3"/>
</dbReference>
<dbReference type="Pfam" id="PF04542">
    <property type="entry name" value="Sigma70_r2"/>
    <property type="match status" value="1"/>
</dbReference>
<dbReference type="GO" id="GO:0006352">
    <property type="term" value="P:DNA-templated transcription initiation"/>
    <property type="evidence" value="ECO:0007669"/>
    <property type="project" value="UniProtKB-UniRule"/>
</dbReference>
<feature type="DNA-binding region" description="H-T-H motif" evidence="6">
    <location>
        <begin position="204"/>
        <end position="223"/>
    </location>
</feature>
<dbReference type="PROSITE" id="PS00716">
    <property type="entry name" value="SIGMA70_2"/>
    <property type="match status" value="1"/>
</dbReference>
<dbReference type="NCBIfam" id="TIGR02937">
    <property type="entry name" value="sigma70-ECF"/>
    <property type="match status" value="1"/>
</dbReference>
<evidence type="ECO:0000313" key="10">
    <source>
        <dbReference type="Proteomes" id="UP000020218"/>
    </source>
</evidence>
<dbReference type="InterPro" id="IPR028617">
    <property type="entry name" value="Sigma70_FliA"/>
</dbReference>
<keyword evidence="3 6" id="KW-0731">Sigma factor</keyword>
<feature type="region of interest" description="Sigma-70 factor domain-4" evidence="6">
    <location>
        <begin position="182"/>
        <end position="230"/>
    </location>
</feature>